<evidence type="ECO:0000256" key="1">
    <source>
        <dbReference type="ARBA" id="ARBA00023002"/>
    </source>
</evidence>
<dbReference type="FunFam" id="3.40.50.720:FF:000121">
    <property type="entry name" value="Prostaglandin reductase 2"/>
    <property type="match status" value="1"/>
</dbReference>
<evidence type="ECO:0000313" key="3">
    <source>
        <dbReference type="EMBL" id="OAY35122.1"/>
    </source>
</evidence>
<keyword evidence="1" id="KW-0560">Oxidoreductase</keyword>
<dbReference type="InterPro" id="IPR045010">
    <property type="entry name" value="MDR_fam"/>
</dbReference>
<dbReference type="SMART" id="SM00829">
    <property type="entry name" value="PKS_ER"/>
    <property type="match status" value="1"/>
</dbReference>
<proteinExistence type="predicted"/>
<dbReference type="GO" id="GO:0032440">
    <property type="term" value="F:2-alkenal reductase [NAD(P)H] activity"/>
    <property type="evidence" value="ECO:0000318"/>
    <property type="project" value="GO_Central"/>
</dbReference>
<dbReference type="Proteomes" id="UP000091857">
    <property type="component" value="Chromosome 12"/>
</dbReference>
<dbReference type="InterPro" id="IPR020843">
    <property type="entry name" value="ER"/>
</dbReference>
<accession>A0A2C9UVP1</accession>
<dbReference type="OrthoDB" id="809632at2759"/>
<dbReference type="Pfam" id="PF16884">
    <property type="entry name" value="ADH_N_2"/>
    <property type="match status" value="1"/>
</dbReference>
<dbReference type="Gramene" id="Manes.12G074200.1.v8.1">
    <property type="protein sequence ID" value="Manes.12G074200.1.v8.1.CDS"/>
    <property type="gene ID" value="Manes.12G074200.v8.1"/>
</dbReference>
<gene>
    <name evidence="3" type="ORF">MANES_12G074200v8</name>
</gene>
<dbReference type="PANTHER" id="PTHR43205">
    <property type="entry name" value="PROSTAGLANDIN REDUCTASE"/>
    <property type="match status" value="1"/>
</dbReference>
<comment type="caution">
    <text evidence="3">The sequence shown here is derived from an EMBL/GenBank/DDBJ whole genome shotgun (WGS) entry which is preliminary data.</text>
</comment>
<dbReference type="Pfam" id="PF00107">
    <property type="entry name" value="ADH_zinc_N"/>
    <property type="match status" value="1"/>
</dbReference>
<dbReference type="AlphaFoldDB" id="A0A2C9UVP1"/>
<dbReference type="InterPro" id="IPR036291">
    <property type="entry name" value="NAD(P)-bd_dom_sf"/>
</dbReference>
<protein>
    <recommendedName>
        <fullName evidence="2">Enoyl reductase (ER) domain-containing protein</fullName>
    </recommendedName>
</protein>
<dbReference type="Gene3D" id="3.90.180.10">
    <property type="entry name" value="Medium-chain alcohol dehydrogenases, catalytic domain"/>
    <property type="match status" value="1"/>
</dbReference>
<dbReference type="SUPFAM" id="SSF51735">
    <property type="entry name" value="NAD(P)-binding Rossmann-fold domains"/>
    <property type="match status" value="1"/>
</dbReference>
<organism evidence="3 4">
    <name type="scientific">Manihot esculenta</name>
    <name type="common">Cassava</name>
    <name type="synonym">Jatropha manihot</name>
    <dbReference type="NCBI Taxonomy" id="3983"/>
    <lineage>
        <taxon>Eukaryota</taxon>
        <taxon>Viridiplantae</taxon>
        <taxon>Streptophyta</taxon>
        <taxon>Embryophyta</taxon>
        <taxon>Tracheophyta</taxon>
        <taxon>Spermatophyta</taxon>
        <taxon>Magnoliopsida</taxon>
        <taxon>eudicotyledons</taxon>
        <taxon>Gunneridae</taxon>
        <taxon>Pentapetalae</taxon>
        <taxon>rosids</taxon>
        <taxon>fabids</taxon>
        <taxon>Malpighiales</taxon>
        <taxon>Euphorbiaceae</taxon>
        <taxon>Crotonoideae</taxon>
        <taxon>Manihoteae</taxon>
        <taxon>Manihot</taxon>
    </lineage>
</organism>
<dbReference type="InterPro" id="IPR013149">
    <property type="entry name" value="ADH-like_C"/>
</dbReference>
<sequence length="351" mass="38474">MGGDRSVESKEWYMAAYATEGVPSSDHLKMRSVTLSVGVDDIPDGHVAVEIIWISVDPYLRTKMCGRKDGLDMPPFQLNQAISSVGIGKVISSRDKNYEEGDNVLSFAIPVAEFCIIPSGMITSKIEPPKGITLPHYLSCFGVAGFAAWVGIEMIGEAKAGANVFISAAAGGVGMVAGQLAKLKGCRVIGSAGSDEKIKLLKEEFGYDDAFNYKKEKDFDAALSKYFPEGIDLYLDNVGGKMLEAVLNHVNHHARIPLCGMISQYNKDWHERDGIRNLLNLVGKEVRMEGFLLGSHLNRFVDFVKEMEGYLSQGKINFKHNIFNGIESFLEGFASMFSTSDNIGKPIIQLK</sequence>
<dbReference type="PANTHER" id="PTHR43205:SF80">
    <property type="entry name" value="2-ALKENAL REDUCTASE (NADP(+)-DEPENDENT)-LIKE"/>
    <property type="match status" value="1"/>
</dbReference>
<dbReference type="InterPro" id="IPR011032">
    <property type="entry name" value="GroES-like_sf"/>
</dbReference>
<evidence type="ECO:0000313" key="4">
    <source>
        <dbReference type="Proteomes" id="UP000091857"/>
    </source>
</evidence>
<dbReference type="InterPro" id="IPR041694">
    <property type="entry name" value="ADH_N_2"/>
</dbReference>
<reference evidence="4" key="1">
    <citation type="journal article" date="2016" name="Nat. Biotechnol.">
        <title>Sequencing wild and cultivated cassava and related species reveals extensive interspecific hybridization and genetic diversity.</title>
        <authorList>
            <person name="Bredeson J.V."/>
            <person name="Lyons J.B."/>
            <person name="Prochnik S.E."/>
            <person name="Wu G.A."/>
            <person name="Ha C.M."/>
            <person name="Edsinger-Gonzales E."/>
            <person name="Grimwood J."/>
            <person name="Schmutz J."/>
            <person name="Rabbi I.Y."/>
            <person name="Egesi C."/>
            <person name="Nauluvula P."/>
            <person name="Lebot V."/>
            <person name="Ndunguru J."/>
            <person name="Mkamilo G."/>
            <person name="Bart R.S."/>
            <person name="Setter T.L."/>
            <person name="Gleadow R.M."/>
            <person name="Kulakow P."/>
            <person name="Ferguson M.E."/>
            <person name="Rounsley S."/>
            <person name="Rokhsar D.S."/>
        </authorList>
    </citation>
    <scope>NUCLEOTIDE SEQUENCE [LARGE SCALE GENOMIC DNA]</scope>
    <source>
        <strain evidence="4">cv. AM560-2</strain>
    </source>
</reference>
<dbReference type="OMA" id="TGITAYW"/>
<keyword evidence="4" id="KW-1185">Reference proteome</keyword>
<dbReference type="EMBL" id="CM004398">
    <property type="protein sequence ID" value="OAY35122.1"/>
    <property type="molecule type" value="Genomic_DNA"/>
</dbReference>
<dbReference type="SUPFAM" id="SSF50129">
    <property type="entry name" value="GroES-like"/>
    <property type="match status" value="1"/>
</dbReference>
<dbReference type="Gene3D" id="3.40.50.720">
    <property type="entry name" value="NAD(P)-binding Rossmann-like Domain"/>
    <property type="match status" value="1"/>
</dbReference>
<evidence type="ECO:0000259" key="2">
    <source>
        <dbReference type="SMART" id="SM00829"/>
    </source>
</evidence>
<feature type="domain" description="Enoyl reductase (ER)" evidence="2">
    <location>
        <begin position="5"/>
        <end position="348"/>
    </location>
</feature>
<name>A0A2C9UVP1_MANES</name>